<dbReference type="Pfam" id="PF24652">
    <property type="entry name" value="CEP76_C"/>
    <property type="match status" value="1"/>
</dbReference>
<feature type="compositionally biased region" description="Polar residues" evidence="2">
    <location>
        <begin position="1"/>
        <end position="12"/>
    </location>
</feature>
<dbReference type="InterPro" id="IPR056290">
    <property type="entry name" value="CEPT76/DRC7_peptidase-like_dom"/>
</dbReference>
<dbReference type="Pfam" id="PF17661">
    <property type="entry name" value="DUF5523"/>
    <property type="match status" value="1"/>
</dbReference>
<dbReference type="Pfam" id="PF00168">
    <property type="entry name" value="C2"/>
    <property type="match status" value="1"/>
</dbReference>
<dbReference type="FunCoup" id="D6WDX8">
    <property type="interactions" value="35"/>
</dbReference>
<feature type="region of interest" description="Disordered" evidence="2">
    <location>
        <begin position="58"/>
        <end position="90"/>
    </location>
</feature>
<feature type="region of interest" description="Disordered" evidence="2">
    <location>
        <begin position="1"/>
        <end position="43"/>
    </location>
</feature>
<dbReference type="PANTHER" id="PTHR20837:SF0">
    <property type="entry name" value="COILED-COIL AND C2 DOMAIN-CONTAINING PROTEIN 2A"/>
    <property type="match status" value="1"/>
</dbReference>
<dbReference type="SUPFAM" id="SSF49562">
    <property type="entry name" value="C2 domain (Calcium/lipid-binding domain, CaLB)"/>
    <property type="match status" value="1"/>
</dbReference>
<protein>
    <submittedName>
        <fullName evidence="4">Coiled-coil and C2 domain-containing protein 2A-like Protein</fullName>
    </submittedName>
</protein>
<dbReference type="Gene3D" id="2.60.40.150">
    <property type="entry name" value="C2 domain"/>
    <property type="match status" value="1"/>
</dbReference>
<feature type="compositionally biased region" description="Polar residues" evidence="2">
    <location>
        <begin position="27"/>
        <end position="40"/>
    </location>
</feature>
<dbReference type="Pfam" id="PF15625">
    <property type="entry name" value="CC2D2AN-C2"/>
    <property type="match status" value="1"/>
</dbReference>
<dbReference type="InterPro" id="IPR056288">
    <property type="entry name" value="CEP76_C"/>
</dbReference>
<dbReference type="EMBL" id="KQ971324">
    <property type="protein sequence ID" value="EFA01199.2"/>
    <property type="molecule type" value="Genomic_DNA"/>
</dbReference>
<gene>
    <name evidence="4" type="primary">AUGUSTUS-3.0.2_10526</name>
    <name evidence="4" type="ORF">TcasGA2_TC010526</name>
</gene>
<dbReference type="SMART" id="SM00239">
    <property type="entry name" value="C2"/>
    <property type="match status" value="1"/>
</dbReference>
<dbReference type="OMA" id="IYWPETI"/>
<dbReference type="OrthoDB" id="2162143at2759"/>
<feature type="domain" description="C2" evidence="3">
    <location>
        <begin position="884"/>
        <end position="1016"/>
    </location>
</feature>
<dbReference type="STRING" id="7070.D6WDX8"/>
<dbReference type="HOGENOM" id="CLU_001707_0_0_1"/>
<accession>D6WDX8</accession>
<keyword evidence="5" id="KW-1185">Reference proteome</keyword>
<organism evidence="4 5">
    <name type="scientific">Tribolium castaneum</name>
    <name type="common">Red flour beetle</name>
    <dbReference type="NCBI Taxonomy" id="7070"/>
    <lineage>
        <taxon>Eukaryota</taxon>
        <taxon>Metazoa</taxon>
        <taxon>Ecdysozoa</taxon>
        <taxon>Arthropoda</taxon>
        <taxon>Hexapoda</taxon>
        <taxon>Insecta</taxon>
        <taxon>Pterygota</taxon>
        <taxon>Neoptera</taxon>
        <taxon>Endopterygota</taxon>
        <taxon>Coleoptera</taxon>
        <taxon>Polyphaga</taxon>
        <taxon>Cucujiformia</taxon>
        <taxon>Tenebrionidae</taxon>
        <taxon>Tenebrionidae incertae sedis</taxon>
        <taxon>Tribolium</taxon>
    </lineage>
</organism>
<sequence length="1430" mass="165331">MSISQDDISELNSPIKPVPRKSKNRNKVTSPVEQSPLSNPSKKDVFEMFTIKTPSIQGRAKVLTSDSQDTSELSDEVFTKPKPVSLSTPSKSYREKINARFKNVKEKAGKSTKKANVFKEAAENIRLEKVKRESHDIDAELELMRERLKLGKPPDNKHIFEFFSSEKCHETEEKESEDNFQSTDDLTDDGPALVFSLPKQIKTLLRKSEDALFYTPQAEPVDITDKIETEEPRFLEDEGFYVTSSPKIPNKHLYLLEQRLSCDDKKWFNCDGKLNILENPCQRSSYRPRLKHLPVKEIATYLPATTESNECEEIVVVSENLLQLRVLSLKFTHHPLFSLEHVLCQKLKKLYYEYEESVTKNEFMRLCGRLEGLRRVLRRLEENSSQSGDQSDREDGKVEAYKRDIRTLQEQVFEEGKKERDRIIEILQTWKAIKSMRENNKYSNTSLKLIIKKENVNYETEKENFDKNFEETYEEFLQINREKPRRKRQTEEDIRQELVERFKESFRPPGEPILHFILTNENEITKQVENSKEVSRRTATTTTKIALKILCNKMEVCKTKWLALQDDFVCNFNETISIQLTNVPKFLTLEIIEQPKSLIKRTLGELTVKIPARSVSKIDKKNAKFEKNEIVHYKHEGVGSGIKVDSLVQNLGDFELNTSGCLTYSLSWDASVANDNSPDNRAQILGEIIDKSGTIDSEKLVQWMQQHNPDPQDPRNSILYEYSLDCGEEMVSASSKNYFRLNEQEWQFCDPKIIEDNLRFKILQLRNKNEPEFDRIVVPNRIKEIPLDVLADYRRRVAMERESLVEEDEDDDDEIEARRSKGRKLLKQIHIRVFQKCKNSENNLSFEDVVDEKFMPQLEKLIKGFGANFLSWFQWRPLKPPLFPLKTLQESKSNDYDLQSRVKINVHVISGLNIPLREGKAMPFVEIQYGNATVRTVASQGAHPNWNEKLVLPLEPSHLDYLNPNSLSGSLILNVFDESEVVLMKFAGQKGRTWLGYVEIPLSAVCIGMQGMFRVKVPHMLLGYQGKTLETTRSNSQSNQQTYLNLHVTMEPNVPKLNPAIDELPCADVPYIQDYVMKWNTDYNTTFPNRKFSVLAIDANATTSCIIRYIKPLEPPQINVEGFDVTPEQCARFVSLIPFTDCNQFYKNIWLSVDRFLHYMTGSIIDHAVALTCYLLALKLEVWLLLGFGIPHGATAYVLVKEYDNNRVANFYVYDVVSGNKIYLTDAFCPLQRVYCLVNEHNVWANIQRNDDVTVMRFDLTRRSDWLPLFTSQISAPTNSIHGKITYLSHTNTDELEIILDRKIRKRFAKLRQLDRTLWNHDVSNTFKSVLGSFEQAEMYGKSNSDALEKIKECLAGFEMRGQIFNLPFTNCAAIVKHVKTFGLHLEEDANVQFACAVYLRAYPNQVLTVWVALAVIKNKKTDDPLQEVL</sequence>
<dbReference type="GO" id="GO:1905515">
    <property type="term" value="P:non-motile cilium assembly"/>
    <property type="evidence" value="ECO:0000318"/>
    <property type="project" value="GO_Central"/>
</dbReference>
<evidence type="ECO:0000256" key="2">
    <source>
        <dbReference type="SAM" id="MobiDB-lite"/>
    </source>
</evidence>
<reference evidence="4 5" key="1">
    <citation type="journal article" date="2008" name="Nature">
        <title>The genome of the model beetle and pest Tribolium castaneum.</title>
        <authorList>
            <consortium name="Tribolium Genome Sequencing Consortium"/>
            <person name="Richards S."/>
            <person name="Gibbs R.A."/>
            <person name="Weinstock G.M."/>
            <person name="Brown S.J."/>
            <person name="Denell R."/>
            <person name="Beeman R.W."/>
            <person name="Gibbs R."/>
            <person name="Beeman R.W."/>
            <person name="Brown S.J."/>
            <person name="Bucher G."/>
            <person name="Friedrich M."/>
            <person name="Grimmelikhuijzen C.J."/>
            <person name="Klingler M."/>
            <person name="Lorenzen M."/>
            <person name="Richards S."/>
            <person name="Roth S."/>
            <person name="Schroder R."/>
            <person name="Tautz D."/>
            <person name="Zdobnov E.M."/>
            <person name="Muzny D."/>
            <person name="Gibbs R.A."/>
            <person name="Weinstock G.M."/>
            <person name="Attaway T."/>
            <person name="Bell S."/>
            <person name="Buhay C.J."/>
            <person name="Chandrabose M.N."/>
            <person name="Chavez D."/>
            <person name="Clerk-Blankenburg K.P."/>
            <person name="Cree A."/>
            <person name="Dao M."/>
            <person name="Davis C."/>
            <person name="Chacko J."/>
            <person name="Dinh H."/>
            <person name="Dugan-Rocha S."/>
            <person name="Fowler G."/>
            <person name="Garner T.T."/>
            <person name="Garnes J."/>
            <person name="Gnirke A."/>
            <person name="Hawes A."/>
            <person name="Hernandez J."/>
            <person name="Hines S."/>
            <person name="Holder M."/>
            <person name="Hume J."/>
            <person name="Jhangiani S.N."/>
            <person name="Joshi V."/>
            <person name="Khan Z.M."/>
            <person name="Jackson L."/>
            <person name="Kovar C."/>
            <person name="Kowis A."/>
            <person name="Lee S."/>
            <person name="Lewis L.R."/>
            <person name="Margolis J."/>
            <person name="Morgan M."/>
            <person name="Nazareth L.V."/>
            <person name="Nguyen N."/>
            <person name="Okwuonu G."/>
            <person name="Parker D."/>
            <person name="Richards S."/>
            <person name="Ruiz S.J."/>
            <person name="Santibanez J."/>
            <person name="Savard J."/>
            <person name="Scherer S.E."/>
            <person name="Schneider B."/>
            <person name="Sodergren E."/>
            <person name="Tautz D."/>
            <person name="Vattahil S."/>
            <person name="Villasana D."/>
            <person name="White C.S."/>
            <person name="Wright R."/>
            <person name="Park Y."/>
            <person name="Beeman R.W."/>
            <person name="Lord J."/>
            <person name="Oppert B."/>
            <person name="Lorenzen M."/>
            <person name="Brown S."/>
            <person name="Wang L."/>
            <person name="Savard J."/>
            <person name="Tautz D."/>
            <person name="Richards S."/>
            <person name="Weinstock G."/>
            <person name="Gibbs R.A."/>
            <person name="Liu Y."/>
            <person name="Worley K."/>
            <person name="Weinstock G."/>
            <person name="Elsik C.G."/>
            <person name="Reese J.T."/>
            <person name="Elhaik E."/>
            <person name="Landan G."/>
            <person name="Graur D."/>
            <person name="Arensburger P."/>
            <person name="Atkinson P."/>
            <person name="Beeman R.W."/>
            <person name="Beidler J."/>
            <person name="Brown S.J."/>
            <person name="Demuth J.P."/>
            <person name="Drury D.W."/>
            <person name="Du Y.Z."/>
            <person name="Fujiwara H."/>
            <person name="Lorenzen M."/>
            <person name="Maselli V."/>
            <person name="Osanai M."/>
            <person name="Park Y."/>
            <person name="Robertson H.M."/>
            <person name="Tu Z."/>
            <person name="Wang J.J."/>
            <person name="Wang S."/>
            <person name="Richards S."/>
            <person name="Song H."/>
            <person name="Zhang L."/>
            <person name="Sodergren E."/>
            <person name="Werner D."/>
            <person name="Stanke M."/>
            <person name="Morgenstern B."/>
            <person name="Solovyev V."/>
            <person name="Kosarev P."/>
            <person name="Brown G."/>
            <person name="Chen H.C."/>
            <person name="Ermolaeva O."/>
            <person name="Hlavina W."/>
            <person name="Kapustin Y."/>
            <person name="Kiryutin B."/>
            <person name="Kitts P."/>
            <person name="Maglott D."/>
            <person name="Pruitt K."/>
            <person name="Sapojnikov V."/>
            <person name="Souvorov A."/>
            <person name="Mackey A.J."/>
            <person name="Waterhouse R.M."/>
            <person name="Wyder S."/>
            <person name="Zdobnov E.M."/>
            <person name="Zdobnov E.M."/>
            <person name="Wyder S."/>
            <person name="Kriventseva E.V."/>
            <person name="Kadowaki T."/>
            <person name="Bork P."/>
            <person name="Aranda M."/>
            <person name="Bao R."/>
            <person name="Beermann A."/>
            <person name="Berns N."/>
            <person name="Bolognesi R."/>
            <person name="Bonneton F."/>
            <person name="Bopp D."/>
            <person name="Brown S.J."/>
            <person name="Bucher G."/>
            <person name="Butts T."/>
            <person name="Chaumot A."/>
            <person name="Denell R.E."/>
            <person name="Ferrier D.E."/>
            <person name="Friedrich M."/>
            <person name="Gordon C.M."/>
            <person name="Jindra M."/>
            <person name="Klingler M."/>
            <person name="Lan Q."/>
            <person name="Lattorff H.M."/>
            <person name="Laudet V."/>
            <person name="von Levetsow C."/>
            <person name="Liu Z."/>
            <person name="Lutz R."/>
            <person name="Lynch J.A."/>
            <person name="da Fonseca R.N."/>
            <person name="Posnien N."/>
            <person name="Reuter R."/>
            <person name="Roth S."/>
            <person name="Savard J."/>
            <person name="Schinko J.B."/>
            <person name="Schmitt C."/>
            <person name="Schoppmeier M."/>
            <person name="Schroder R."/>
            <person name="Shippy T.D."/>
            <person name="Simonnet F."/>
            <person name="Marques-Souza H."/>
            <person name="Tautz D."/>
            <person name="Tomoyasu Y."/>
            <person name="Trauner J."/>
            <person name="Van der Zee M."/>
            <person name="Vervoort M."/>
            <person name="Wittkopp N."/>
            <person name="Wimmer E.A."/>
            <person name="Yang X."/>
            <person name="Jones A.K."/>
            <person name="Sattelle D.B."/>
            <person name="Ebert P.R."/>
            <person name="Nelson D."/>
            <person name="Scott J.G."/>
            <person name="Beeman R.W."/>
            <person name="Muthukrishnan S."/>
            <person name="Kramer K.J."/>
            <person name="Arakane Y."/>
            <person name="Beeman R.W."/>
            <person name="Zhu Q."/>
            <person name="Hogenkamp D."/>
            <person name="Dixit R."/>
            <person name="Oppert B."/>
            <person name="Jiang H."/>
            <person name="Zou Z."/>
            <person name="Marshall J."/>
            <person name="Elpidina E."/>
            <person name="Vinokurov K."/>
            <person name="Oppert C."/>
            <person name="Zou Z."/>
            <person name="Evans J."/>
            <person name="Lu Z."/>
            <person name="Zhao P."/>
            <person name="Sumathipala N."/>
            <person name="Altincicek B."/>
            <person name="Vilcinskas A."/>
            <person name="Williams M."/>
            <person name="Hultmark D."/>
            <person name="Hetru C."/>
            <person name="Jiang H."/>
            <person name="Grimmelikhuijzen C.J."/>
            <person name="Hauser F."/>
            <person name="Cazzamali G."/>
            <person name="Williamson M."/>
            <person name="Park Y."/>
            <person name="Li B."/>
            <person name="Tanaka Y."/>
            <person name="Predel R."/>
            <person name="Neupert S."/>
            <person name="Schachtner J."/>
            <person name="Verleyen P."/>
            <person name="Raible F."/>
            <person name="Bork P."/>
            <person name="Friedrich M."/>
            <person name="Walden K.K."/>
            <person name="Robertson H.M."/>
            <person name="Angeli S."/>
            <person name="Foret S."/>
            <person name="Bucher G."/>
            <person name="Schuetz S."/>
            <person name="Maleszka R."/>
            <person name="Wimmer E.A."/>
            <person name="Beeman R.W."/>
            <person name="Lorenzen M."/>
            <person name="Tomoyasu Y."/>
            <person name="Miller S.C."/>
            <person name="Grossmann D."/>
            <person name="Bucher G."/>
        </authorList>
    </citation>
    <scope>NUCLEOTIDE SEQUENCE [LARGE SCALE GENOMIC DNA]</scope>
    <source>
        <strain evidence="4 5">Georgia GA2</strain>
    </source>
</reference>
<evidence type="ECO:0000256" key="1">
    <source>
        <dbReference type="SAM" id="Coils"/>
    </source>
</evidence>
<dbReference type="InterPro" id="IPR000008">
    <property type="entry name" value="C2_dom"/>
</dbReference>
<dbReference type="KEGG" id="tca:100141710"/>
<reference evidence="4 5" key="2">
    <citation type="journal article" date="2010" name="Nucleic Acids Res.">
        <title>BeetleBase in 2010: revisions to provide comprehensive genomic information for Tribolium castaneum.</title>
        <authorList>
            <person name="Kim H.S."/>
            <person name="Murphy T."/>
            <person name="Xia J."/>
            <person name="Caragea D."/>
            <person name="Park Y."/>
            <person name="Beeman R.W."/>
            <person name="Lorenzen M.D."/>
            <person name="Butcher S."/>
            <person name="Manak J.R."/>
            <person name="Brown S.J."/>
        </authorList>
    </citation>
    <scope>GENOME REANNOTATION</scope>
    <source>
        <strain evidence="4 5">Georgia GA2</strain>
    </source>
</reference>
<dbReference type="InParanoid" id="D6WDX8"/>
<dbReference type="Pfam" id="PF24656">
    <property type="entry name" value="CEPT76_peptidase"/>
    <property type="match status" value="1"/>
</dbReference>
<evidence type="ECO:0000259" key="3">
    <source>
        <dbReference type="PROSITE" id="PS50004"/>
    </source>
</evidence>
<dbReference type="GO" id="GO:1904491">
    <property type="term" value="P:protein localization to ciliary transition zone"/>
    <property type="evidence" value="ECO:0000318"/>
    <property type="project" value="GO_Central"/>
</dbReference>
<dbReference type="PROSITE" id="PS50004">
    <property type="entry name" value="C2"/>
    <property type="match status" value="1"/>
</dbReference>
<dbReference type="eggNOG" id="KOG3639">
    <property type="taxonomic scope" value="Eukaryota"/>
</dbReference>
<feature type="coiled-coil region" evidence="1">
    <location>
        <begin position="363"/>
        <end position="411"/>
    </location>
</feature>
<dbReference type="GO" id="GO:0035869">
    <property type="term" value="C:ciliary transition zone"/>
    <property type="evidence" value="ECO:0000318"/>
    <property type="project" value="GO_Central"/>
</dbReference>
<evidence type="ECO:0000313" key="4">
    <source>
        <dbReference type="EMBL" id="EFA01199.2"/>
    </source>
</evidence>
<keyword evidence="1" id="KW-0175">Coiled coil</keyword>
<dbReference type="InterPro" id="IPR035892">
    <property type="entry name" value="C2_domain_sf"/>
</dbReference>
<name>D6WDX8_TRICA</name>
<dbReference type="InterPro" id="IPR028928">
    <property type="entry name" value="CC2D2AN-C2"/>
</dbReference>
<dbReference type="PANTHER" id="PTHR20837">
    <property type="entry name" value="CENTROSOMAL PROTEIN-RELATED"/>
    <property type="match status" value="1"/>
</dbReference>
<evidence type="ECO:0000313" key="5">
    <source>
        <dbReference type="Proteomes" id="UP000007266"/>
    </source>
</evidence>
<dbReference type="InterPro" id="IPR041510">
    <property type="entry name" value="DUF5523"/>
</dbReference>
<dbReference type="Proteomes" id="UP000007266">
    <property type="component" value="Linkage group 3"/>
</dbReference>
<proteinExistence type="predicted"/>
<dbReference type="InterPro" id="IPR052434">
    <property type="entry name" value="Tectonic-like_complex_comp"/>
</dbReference>